<accession>A0A383AR50</accession>
<dbReference type="Pfam" id="PF00485">
    <property type="entry name" value="PRK"/>
    <property type="match status" value="1"/>
</dbReference>
<evidence type="ECO:0000313" key="2">
    <source>
        <dbReference type="EMBL" id="SVE10051.1"/>
    </source>
</evidence>
<dbReference type="AlphaFoldDB" id="A0A383AR50"/>
<dbReference type="SUPFAM" id="SSF52540">
    <property type="entry name" value="P-loop containing nucleoside triphosphate hydrolases"/>
    <property type="match status" value="1"/>
</dbReference>
<feature type="domain" description="Phosphoribulokinase/uridine kinase" evidence="1">
    <location>
        <begin position="28"/>
        <end position="162"/>
    </location>
</feature>
<protein>
    <recommendedName>
        <fullName evidence="1">Phosphoribulokinase/uridine kinase domain-containing protein</fullName>
    </recommendedName>
</protein>
<dbReference type="GO" id="GO:0016301">
    <property type="term" value="F:kinase activity"/>
    <property type="evidence" value="ECO:0007669"/>
    <property type="project" value="InterPro"/>
</dbReference>
<dbReference type="EMBL" id="UINC01194119">
    <property type="protein sequence ID" value="SVE10051.1"/>
    <property type="molecule type" value="Genomic_DNA"/>
</dbReference>
<dbReference type="PANTHER" id="PTHR10285">
    <property type="entry name" value="URIDINE KINASE"/>
    <property type="match status" value="1"/>
</dbReference>
<dbReference type="InterPro" id="IPR006083">
    <property type="entry name" value="PRK/URK"/>
</dbReference>
<name>A0A383AR50_9ZZZZ</name>
<reference evidence="2" key="1">
    <citation type="submission" date="2018-05" db="EMBL/GenBank/DDBJ databases">
        <authorList>
            <person name="Lanie J.A."/>
            <person name="Ng W.-L."/>
            <person name="Kazmierczak K.M."/>
            <person name="Andrzejewski T.M."/>
            <person name="Davidsen T.M."/>
            <person name="Wayne K.J."/>
            <person name="Tettelin H."/>
            <person name="Glass J.I."/>
            <person name="Rusch D."/>
            <person name="Podicherti R."/>
            <person name="Tsui H.-C.T."/>
            <person name="Winkler M.E."/>
        </authorList>
    </citation>
    <scope>NUCLEOTIDE SEQUENCE</scope>
</reference>
<organism evidence="2">
    <name type="scientific">marine metagenome</name>
    <dbReference type="NCBI Taxonomy" id="408172"/>
    <lineage>
        <taxon>unclassified sequences</taxon>
        <taxon>metagenomes</taxon>
        <taxon>ecological metagenomes</taxon>
    </lineage>
</organism>
<gene>
    <name evidence="2" type="ORF">METZ01_LOCUS462905</name>
</gene>
<evidence type="ECO:0000259" key="1">
    <source>
        <dbReference type="Pfam" id="PF00485"/>
    </source>
</evidence>
<proteinExistence type="predicted"/>
<dbReference type="Gene3D" id="3.40.50.300">
    <property type="entry name" value="P-loop containing nucleotide triphosphate hydrolases"/>
    <property type="match status" value="1"/>
</dbReference>
<dbReference type="GO" id="GO:0005524">
    <property type="term" value="F:ATP binding"/>
    <property type="evidence" value="ECO:0007669"/>
    <property type="project" value="InterPro"/>
</dbReference>
<feature type="non-terminal residue" evidence="2">
    <location>
        <position position="162"/>
    </location>
</feature>
<dbReference type="InterPro" id="IPR027417">
    <property type="entry name" value="P-loop_NTPase"/>
</dbReference>
<sequence>MDNRPRKEILQTVAHRLATIKLPHPLRVGIDGVSASGKTVLADELEVVLREMNREVMRAGMDGFHNPPEIRHRHGAMSVEGYIEDSFNYTAVRKCVLDPLGPEGSLSYLPEIYDHSTETAKQSDPVFASPDAILLFEGVMLFRQEIVNAFDYKILVETSFEV</sequence>